<keyword evidence="3" id="KW-0328">Glycosyltransferase</keyword>
<sequence length="361" mass="40809">MKVIHVVGSLDISAGGPSRSVPQSCEALSKLGVDIEIYTRPSKNPVKVNTTAKFKVSFKTIFKLFKDGMFLSKDKVDLIHLQHVWDPYIHVMALIARIKGIPYIITPRGMLEPWIMNNNPWKKRIAMFLYQKRDLKLAEAIHATCTLERDNIHKLGFNNTEKIIPNGIVLDEVKDVKKTFGTKKIVFLSRIHPKKGIELLIDAWEQIQDIGWSIEIAGDGNAEYIKNLKKDIEVKKIKGISFVGSKYGETKWDFIRSADIFILPTYSENFGIVVAEALAVGVPAITTMGTPWEELNEFHCGKWIDLSVENIKNTILELSSLSSDQLKKMGENGIELINNKYTISSVGSAIFDMYKRVLKNK</sequence>
<protein>
    <submittedName>
        <fullName evidence="3">Glycosyltransferase</fullName>
        <ecNumber evidence="3">2.4.-.-</ecNumber>
    </submittedName>
</protein>
<dbReference type="EC" id="2.4.-.-" evidence="3"/>
<proteinExistence type="predicted"/>
<dbReference type="Pfam" id="PF00534">
    <property type="entry name" value="Glycos_transf_1"/>
    <property type="match status" value="1"/>
</dbReference>
<dbReference type="InterPro" id="IPR001296">
    <property type="entry name" value="Glyco_trans_1"/>
</dbReference>
<dbReference type="Gene3D" id="3.40.50.2000">
    <property type="entry name" value="Glycogen Phosphorylase B"/>
    <property type="match status" value="2"/>
</dbReference>
<dbReference type="GO" id="GO:0016757">
    <property type="term" value="F:glycosyltransferase activity"/>
    <property type="evidence" value="ECO:0007669"/>
    <property type="project" value="UniProtKB-KW"/>
</dbReference>
<gene>
    <name evidence="3" type="ORF">QVZ41_02040</name>
</gene>
<dbReference type="Pfam" id="PF13439">
    <property type="entry name" value="Glyco_transf_4"/>
    <property type="match status" value="1"/>
</dbReference>
<evidence type="ECO:0000259" key="2">
    <source>
        <dbReference type="Pfam" id="PF13439"/>
    </source>
</evidence>
<keyword evidence="4" id="KW-1185">Reference proteome</keyword>
<evidence type="ECO:0000259" key="1">
    <source>
        <dbReference type="Pfam" id="PF00534"/>
    </source>
</evidence>
<dbReference type="SUPFAM" id="SSF53756">
    <property type="entry name" value="UDP-Glycosyltransferase/glycogen phosphorylase"/>
    <property type="match status" value="1"/>
</dbReference>
<keyword evidence="3" id="KW-0808">Transferase</keyword>
<dbReference type="InterPro" id="IPR028098">
    <property type="entry name" value="Glyco_trans_4-like_N"/>
</dbReference>
<dbReference type="EMBL" id="JAUMIT010000001">
    <property type="protein sequence ID" value="MDO3693628.1"/>
    <property type="molecule type" value="Genomic_DNA"/>
</dbReference>
<feature type="domain" description="Glycosyltransferase subfamily 4-like N-terminal" evidence="2">
    <location>
        <begin position="15"/>
        <end position="171"/>
    </location>
</feature>
<dbReference type="RefSeq" id="WP_302882879.1">
    <property type="nucleotide sequence ID" value="NZ_JAUMIT010000001.1"/>
</dbReference>
<feature type="domain" description="Glycosyl transferase family 1" evidence="1">
    <location>
        <begin position="181"/>
        <end position="334"/>
    </location>
</feature>
<organism evidence="3 4">
    <name type="scientific">Wenyingzhuangia gilva</name>
    <dbReference type="NCBI Taxonomy" id="3057677"/>
    <lineage>
        <taxon>Bacteria</taxon>
        <taxon>Pseudomonadati</taxon>
        <taxon>Bacteroidota</taxon>
        <taxon>Flavobacteriia</taxon>
        <taxon>Flavobacteriales</taxon>
        <taxon>Flavobacteriaceae</taxon>
        <taxon>Wenyingzhuangia</taxon>
    </lineage>
</organism>
<evidence type="ECO:0000313" key="4">
    <source>
        <dbReference type="Proteomes" id="UP001168642"/>
    </source>
</evidence>
<evidence type="ECO:0000313" key="3">
    <source>
        <dbReference type="EMBL" id="MDO3693628.1"/>
    </source>
</evidence>
<accession>A0ABT8VNS5</accession>
<dbReference type="PANTHER" id="PTHR12526:SF638">
    <property type="entry name" value="SPORE COAT PROTEIN SA"/>
    <property type="match status" value="1"/>
</dbReference>
<comment type="caution">
    <text evidence="3">The sequence shown here is derived from an EMBL/GenBank/DDBJ whole genome shotgun (WGS) entry which is preliminary data.</text>
</comment>
<dbReference type="Proteomes" id="UP001168642">
    <property type="component" value="Unassembled WGS sequence"/>
</dbReference>
<dbReference type="PANTHER" id="PTHR12526">
    <property type="entry name" value="GLYCOSYLTRANSFERASE"/>
    <property type="match status" value="1"/>
</dbReference>
<reference evidence="3" key="1">
    <citation type="submission" date="2023-07" db="EMBL/GenBank/DDBJ databases">
        <title>Wenyingzhuangia sp. chi5 genome sequencing and assembly.</title>
        <authorList>
            <person name="Park S."/>
        </authorList>
    </citation>
    <scope>NUCLEOTIDE SEQUENCE</scope>
    <source>
        <strain evidence="3">Chi5</strain>
    </source>
</reference>
<name>A0ABT8VNS5_9FLAO</name>